<feature type="transmembrane region" description="Helical" evidence="8">
    <location>
        <begin position="24"/>
        <end position="47"/>
    </location>
</feature>
<gene>
    <name evidence="10" type="ORF">H8Z83_14940</name>
</gene>
<dbReference type="GO" id="GO:0005886">
    <property type="term" value="C:plasma membrane"/>
    <property type="evidence" value="ECO:0007669"/>
    <property type="project" value="UniProtKB-SubCell"/>
</dbReference>
<evidence type="ECO:0000256" key="6">
    <source>
        <dbReference type="ARBA" id="ARBA00022989"/>
    </source>
</evidence>
<feature type="transmembrane region" description="Helical" evidence="8">
    <location>
        <begin position="152"/>
        <end position="175"/>
    </location>
</feature>
<evidence type="ECO:0000256" key="4">
    <source>
        <dbReference type="ARBA" id="ARBA00022475"/>
    </source>
</evidence>
<keyword evidence="6 8" id="KW-1133">Transmembrane helix</keyword>
<dbReference type="CDD" id="cd06261">
    <property type="entry name" value="TM_PBP2"/>
    <property type="match status" value="1"/>
</dbReference>
<dbReference type="SUPFAM" id="SSF161098">
    <property type="entry name" value="MetI-like"/>
    <property type="match status" value="1"/>
</dbReference>
<comment type="caution">
    <text evidence="10">The sequence shown here is derived from an EMBL/GenBank/DDBJ whole genome shotgun (WGS) entry which is preliminary data.</text>
</comment>
<evidence type="ECO:0000313" key="11">
    <source>
        <dbReference type="Proteomes" id="UP000620327"/>
    </source>
</evidence>
<keyword evidence="7 8" id="KW-0472">Membrane</keyword>
<dbReference type="InterPro" id="IPR000515">
    <property type="entry name" value="MetI-like"/>
</dbReference>
<feature type="domain" description="ABC transmembrane type-1" evidence="9">
    <location>
        <begin position="20"/>
        <end position="214"/>
    </location>
</feature>
<feature type="transmembrane region" description="Helical" evidence="8">
    <location>
        <begin position="195"/>
        <end position="217"/>
    </location>
</feature>
<evidence type="ECO:0000259" key="9">
    <source>
        <dbReference type="PROSITE" id="PS50928"/>
    </source>
</evidence>
<keyword evidence="5 8" id="KW-0812">Transmembrane</keyword>
<feature type="transmembrane region" description="Helical" evidence="8">
    <location>
        <begin position="59"/>
        <end position="82"/>
    </location>
</feature>
<organism evidence="10 11">
    <name type="scientific">Dysosmobacter segnis</name>
    <dbReference type="NCBI Taxonomy" id="2763042"/>
    <lineage>
        <taxon>Bacteria</taxon>
        <taxon>Bacillati</taxon>
        <taxon>Bacillota</taxon>
        <taxon>Clostridia</taxon>
        <taxon>Eubacteriales</taxon>
        <taxon>Oscillospiraceae</taxon>
        <taxon>Dysosmobacter</taxon>
    </lineage>
</organism>
<dbReference type="Gene3D" id="1.10.3720.10">
    <property type="entry name" value="MetI-like"/>
    <property type="match status" value="1"/>
</dbReference>
<dbReference type="FunFam" id="1.10.3720.10:FF:000002">
    <property type="entry name" value="D-methionine ABC transporter permease MetI"/>
    <property type="match status" value="1"/>
</dbReference>
<dbReference type="PROSITE" id="PS50928">
    <property type="entry name" value="ABC_TM1"/>
    <property type="match status" value="1"/>
</dbReference>
<comment type="similarity">
    <text evidence="2">Belongs to the binding-protein-dependent transport system permease family. CysTW subfamily.</text>
</comment>
<reference evidence="10" key="1">
    <citation type="submission" date="2020-08" db="EMBL/GenBank/DDBJ databases">
        <title>Genome public.</title>
        <authorList>
            <person name="Liu C."/>
            <person name="Sun Q."/>
        </authorList>
    </citation>
    <scope>NUCLEOTIDE SEQUENCE</scope>
    <source>
        <strain evidence="10">BX15</strain>
    </source>
</reference>
<dbReference type="GO" id="GO:0048473">
    <property type="term" value="P:D-methionine transmembrane transport"/>
    <property type="evidence" value="ECO:0007669"/>
    <property type="project" value="TreeGrafter"/>
</dbReference>
<keyword evidence="4" id="KW-1003">Cell membrane</keyword>
<dbReference type="RefSeq" id="WP_187015787.1">
    <property type="nucleotide sequence ID" value="NZ_JACOQI010000019.1"/>
</dbReference>
<evidence type="ECO:0000256" key="1">
    <source>
        <dbReference type="ARBA" id="ARBA00004651"/>
    </source>
</evidence>
<protein>
    <submittedName>
        <fullName evidence="10">ABC transporter permease</fullName>
    </submittedName>
</protein>
<evidence type="ECO:0000256" key="2">
    <source>
        <dbReference type="ARBA" id="ARBA00007069"/>
    </source>
</evidence>
<accession>A0A923MK48</accession>
<dbReference type="PANTHER" id="PTHR30450">
    <property type="entry name" value="ABC TRANSPORTER PERMEASE"/>
    <property type="match status" value="1"/>
</dbReference>
<evidence type="ECO:0000256" key="3">
    <source>
        <dbReference type="ARBA" id="ARBA00022448"/>
    </source>
</evidence>
<evidence type="ECO:0000313" key="10">
    <source>
        <dbReference type="EMBL" id="MBC5771595.1"/>
    </source>
</evidence>
<sequence>MLEVISAFWSEYGGILLTGTRDTLVMVLISTLFAYLLGLPLGVALTVTQPHGICPSKTVNQILGWIVNIGRSVPFIILMVAIMPFTKLVVGTKIGVKGAIVPLVVSAAPFIARMVETSLAEVDAGVVEAAQSMGASTCQIIRKVYLPEAKPSLVLGGAISIVTILGYTAIAGTVGAGGLGDIAVRYGHQRFITSVMWVTVVILIIMVQIVQSLFGWLSKKIDKRLDTGAGKLTAFDLLSRLAHTK</sequence>
<evidence type="ECO:0000256" key="5">
    <source>
        <dbReference type="ARBA" id="ARBA00022692"/>
    </source>
</evidence>
<dbReference type="NCBIfam" id="NF008049">
    <property type="entry name" value="PRK10782.1"/>
    <property type="match status" value="1"/>
</dbReference>
<dbReference type="EMBL" id="JACOQI010000019">
    <property type="protein sequence ID" value="MBC5771595.1"/>
    <property type="molecule type" value="Genomic_DNA"/>
</dbReference>
<dbReference type="Proteomes" id="UP000620327">
    <property type="component" value="Unassembled WGS sequence"/>
</dbReference>
<proteinExistence type="inferred from homology"/>
<evidence type="ECO:0000256" key="7">
    <source>
        <dbReference type="ARBA" id="ARBA00023136"/>
    </source>
</evidence>
<dbReference type="AlphaFoldDB" id="A0A923MK48"/>
<name>A0A923MK48_9FIRM</name>
<keyword evidence="3 8" id="KW-0813">Transport</keyword>
<dbReference type="Pfam" id="PF00528">
    <property type="entry name" value="BPD_transp_1"/>
    <property type="match status" value="1"/>
</dbReference>
<comment type="subcellular location">
    <subcellularLocation>
        <location evidence="1 8">Cell membrane</location>
        <topology evidence="1 8">Multi-pass membrane protein</topology>
    </subcellularLocation>
</comment>
<dbReference type="InterPro" id="IPR051322">
    <property type="entry name" value="AA_ABC_Transporter_Permease"/>
</dbReference>
<dbReference type="InterPro" id="IPR035906">
    <property type="entry name" value="MetI-like_sf"/>
</dbReference>
<evidence type="ECO:0000256" key="8">
    <source>
        <dbReference type="RuleBase" id="RU363032"/>
    </source>
</evidence>
<dbReference type="PANTHER" id="PTHR30450:SF1">
    <property type="entry name" value="D-METHIONINE TRANSPORT SYSTEM PERMEASE PROTEIN METI-RELATED"/>
    <property type="match status" value="1"/>
</dbReference>
<keyword evidence="11" id="KW-1185">Reference proteome</keyword>